<keyword evidence="4" id="KW-0274">FAD</keyword>
<evidence type="ECO:0000313" key="9">
    <source>
        <dbReference type="EMBL" id="VYU47441.1"/>
    </source>
</evidence>
<dbReference type="EC" id="1.8.1.14" evidence="9"/>
<dbReference type="Pfam" id="PF02852">
    <property type="entry name" value="Pyr_redox_dim"/>
    <property type="match status" value="1"/>
</dbReference>
<reference evidence="9" key="1">
    <citation type="submission" date="2019-11" db="EMBL/GenBank/DDBJ databases">
        <authorList>
            <person name="Feng L."/>
        </authorList>
    </citation>
    <scope>NUCLEOTIDE SEQUENCE</scope>
    <source>
        <strain evidence="9">SsimulansLFYP27</strain>
    </source>
</reference>
<evidence type="ECO:0000256" key="2">
    <source>
        <dbReference type="ARBA" id="ARBA00009130"/>
    </source>
</evidence>
<feature type="domain" description="Pyridine nucleotide-disulphide oxidoreductase dimerisation" evidence="7">
    <location>
        <begin position="325"/>
        <end position="424"/>
    </location>
</feature>
<dbReference type="InterPro" id="IPR004099">
    <property type="entry name" value="Pyr_nucl-diS_OxRdtase_dimer"/>
</dbReference>
<dbReference type="InterPro" id="IPR023753">
    <property type="entry name" value="FAD/NAD-binding_dom"/>
</dbReference>
<evidence type="ECO:0000259" key="8">
    <source>
        <dbReference type="Pfam" id="PF07992"/>
    </source>
</evidence>
<evidence type="ECO:0000256" key="5">
    <source>
        <dbReference type="ARBA" id="ARBA00023002"/>
    </source>
</evidence>
<evidence type="ECO:0000256" key="3">
    <source>
        <dbReference type="ARBA" id="ARBA00022630"/>
    </source>
</evidence>
<dbReference type="PANTHER" id="PTHR43429:SF1">
    <property type="entry name" value="NAD(P)H SULFUR OXIDOREDUCTASE (COA-DEPENDENT)"/>
    <property type="match status" value="1"/>
</dbReference>
<name>A0A6N3F631_STASI</name>
<accession>A0A6N3F631</accession>
<gene>
    <name evidence="9" type="primary">cdr</name>
    <name evidence="9" type="ORF">SSLFYP27_02333</name>
</gene>
<comment type="similarity">
    <text evidence="2">Belongs to the class-III pyridine nucleotide-disulfide oxidoreductase family.</text>
</comment>
<dbReference type="InterPro" id="IPR050260">
    <property type="entry name" value="FAD-bd_OxRdtase"/>
</dbReference>
<dbReference type="InterPro" id="IPR036188">
    <property type="entry name" value="FAD/NAD-bd_sf"/>
</dbReference>
<dbReference type="PANTHER" id="PTHR43429">
    <property type="entry name" value="PYRIDINE NUCLEOTIDE-DISULFIDE OXIDOREDUCTASE DOMAIN-CONTAINING"/>
    <property type="match status" value="1"/>
</dbReference>
<dbReference type="SUPFAM" id="SSF51905">
    <property type="entry name" value="FAD/NAD(P)-binding domain"/>
    <property type="match status" value="1"/>
</dbReference>
<proteinExistence type="inferred from homology"/>
<dbReference type="Gene3D" id="3.50.50.60">
    <property type="entry name" value="FAD/NAD(P)-binding domain"/>
    <property type="match status" value="2"/>
</dbReference>
<evidence type="ECO:0000256" key="6">
    <source>
        <dbReference type="ARBA" id="ARBA00023284"/>
    </source>
</evidence>
<comment type="cofactor">
    <cofactor evidence="1">
        <name>FAD</name>
        <dbReference type="ChEBI" id="CHEBI:57692"/>
    </cofactor>
</comment>
<keyword evidence="6" id="KW-0676">Redox-active center</keyword>
<evidence type="ECO:0000256" key="4">
    <source>
        <dbReference type="ARBA" id="ARBA00022827"/>
    </source>
</evidence>
<dbReference type="PRINTS" id="PR00411">
    <property type="entry name" value="PNDRDTASEI"/>
</dbReference>
<evidence type="ECO:0000259" key="7">
    <source>
        <dbReference type="Pfam" id="PF02852"/>
    </source>
</evidence>
<dbReference type="GO" id="GO:0050451">
    <property type="term" value="F:CoA-disulfide reductase (NADPH) activity"/>
    <property type="evidence" value="ECO:0007669"/>
    <property type="project" value="UniProtKB-EC"/>
</dbReference>
<dbReference type="AlphaFoldDB" id="A0A6N3F631"/>
<keyword evidence="5 9" id="KW-0560">Oxidoreductase</keyword>
<dbReference type="PRINTS" id="PR00368">
    <property type="entry name" value="FADPNR"/>
</dbReference>
<dbReference type="EMBL" id="CACRUO010000060">
    <property type="protein sequence ID" value="VYU47441.1"/>
    <property type="molecule type" value="Genomic_DNA"/>
</dbReference>
<dbReference type="InterPro" id="IPR016156">
    <property type="entry name" value="FAD/NAD-linked_Rdtase_dimer_sf"/>
</dbReference>
<dbReference type="SUPFAM" id="SSF55424">
    <property type="entry name" value="FAD/NAD-linked reductases, dimerisation (C-terminal) domain"/>
    <property type="match status" value="1"/>
</dbReference>
<feature type="domain" description="FAD/NAD(P)-binding" evidence="8">
    <location>
        <begin position="3"/>
        <end position="286"/>
    </location>
</feature>
<dbReference type="RefSeq" id="WP_156666992.1">
    <property type="nucleotide sequence ID" value="NZ_CACRUO010000060.1"/>
</dbReference>
<sequence>MTHIIIVGGVAGGATVASQLRRLNSDYKITVYEKDRDVTFANCGLPYYLGGIIPDRSQLLNYTPEGLKEQKDIDAHVYHEVTHVDPSKKEVTVKNRETGETFTDNYDKLILSPGCRANSLPLDTDMAFTLRNLEDTDAIENYIKQNNVKKVLIVGAGYISLEVLENLYHHGLETVLIHRSDKVNKFMDQDMNQVIFDAMDERKIDYRLNEEIDTVEGKTVHFKSGKQEDFDMIIEGLGIVPNNESFKDTDIKLDDDGYVPVNAYFQTNFEDIYAIGDIASYYYRHVDLPTRVPLAWGAHRAASIVAQHIALNSAPPFKGFLGANAVKFFDYTLTSVGISPNELKHFNYGMTENEQYNHASYFPGAERVHLRVYFDKDTRRILRAAAVGKAGADKRIDVLSMAMQNNMTIDELTEFEPAYAPPYSSPKDIINMVGYKAQSK</sequence>
<evidence type="ECO:0000256" key="1">
    <source>
        <dbReference type="ARBA" id="ARBA00001974"/>
    </source>
</evidence>
<dbReference type="NCBIfam" id="NF010037">
    <property type="entry name" value="PRK13512.1"/>
    <property type="match status" value="1"/>
</dbReference>
<organism evidence="9">
    <name type="scientific">Staphylococcus simulans</name>
    <dbReference type="NCBI Taxonomy" id="1286"/>
    <lineage>
        <taxon>Bacteria</taxon>
        <taxon>Bacillati</taxon>
        <taxon>Bacillota</taxon>
        <taxon>Bacilli</taxon>
        <taxon>Bacillales</taxon>
        <taxon>Staphylococcaceae</taxon>
        <taxon>Staphylococcus</taxon>
    </lineage>
</organism>
<keyword evidence="3" id="KW-0285">Flavoprotein</keyword>
<protein>
    <submittedName>
        <fullName evidence="9">Coenzyme A disulfide reductase</fullName>
        <ecNumber evidence="9">1.8.1.14</ecNumber>
    </submittedName>
</protein>
<dbReference type="Pfam" id="PF07992">
    <property type="entry name" value="Pyr_redox_2"/>
    <property type="match status" value="1"/>
</dbReference>
<dbReference type="Gene3D" id="3.30.390.30">
    <property type="match status" value="1"/>
</dbReference>